<dbReference type="AlphaFoldDB" id="A0A565ARL3"/>
<evidence type="ECO:0000313" key="3">
    <source>
        <dbReference type="EMBL" id="VVA91533.1"/>
    </source>
</evidence>
<dbReference type="PROSITE" id="PS51746">
    <property type="entry name" value="PPM_2"/>
    <property type="match status" value="1"/>
</dbReference>
<dbReference type="Gene3D" id="3.60.40.10">
    <property type="entry name" value="PPM-type phosphatase domain"/>
    <property type="match status" value="1"/>
</dbReference>
<evidence type="ECO:0000259" key="2">
    <source>
        <dbReference type="PROSITE" id="PS51746"/>
    </source>
</evidence>
<dbReference type="InterPro" id="IPR001932">
    <property type="entry name" value="PPM-type_phosphatase-like_dom"/>
</dbReference>
<feature type="signal peptide" evidence="1">
    <location>
        <begin position="1"/>
        <end position="21"/>
    </location>
</feature>
<dbReference type="OrthoDB" id="1741572at2759"/>
<dbReference type="SUPFAM" id="SSF81606">
    <property type="entry name" value="PP2C-like"/>
    <property type="match status" value="1"/>
</dbReference>
<name>A0A565ARL3_9BRAS</name>
<comment type="caution">
    <text evidence="3">The sequence shown here is derived from an EMBL/GenBank/DDBJ whole genome shotgun (WGS) entry which is preliminary data.</text>
</comment>
<keyword evidence="1" id="KW-0732">Signal</keyword>
<organism evidence="3 4">
    <name type="scientific">Arabis nemorensis</name>
    <dbReference type="NCBI Taxonomy" id="586526"/>
    <lineage>
        <taxon>Eukaryota</taxon>
        <taxon>Viridiplantae</taxon>
        <taxon>Streptophyta</taxon>
        <taxon>Embryophyta</taxon>
        <taxon>Tracheophyta</taxon>
        <taxon>Spermatophyta</taxon>
        <taxon>Magnoliopsida</taxon>
        <taxon>eudicotyledons</taxon>
        <taxon>Gunneridae</taxon>
        <taxon>Pentapetalae</taxon>
        <taxon>rosids</taxon>
        <taxon>malvids</taxon>
        <taxon>Brassicales</taxon>
        <taxon>Brassicaceae</taxon>
        <taxon>Arabideae</taxon>
        <taxon>Arabis</taxon>
    </lineage>
</organism>
<evidence type="ECO:0000313" key="4">
    <source>
        <dbReference type="Proteomes" id="UP000489600"/>
    </source>
</evidence>
<feature type="domain" description="PPM-type phosphatase" evidence="2">
    <location>
        <begin position="1"/>
        <end position="220"/>
    </location>
</feature>
<sequence length="220" mass="25125">MARSLVLIELILVSDGGDVSGIENQYLDRRLKEQINRRNGSDRLSSTTTNHYDVLHALSRALRKTEEAYLDAADKMLDENPELALMGSCVLVMLLKGEDIYVMNVGDSRAVLDDKISYARSMQRLAMRGLSVPNLLFCREFFPSLPMCSIHAKIQFLQPKWTRNKKKFLFLLNPNSKFVFFPRAVSSSDKDGSVSSSRQQNHVLSLFSEKLYMFIFLITF</sequence>
<evidence type="ECO:0000256" key="1">
    <source>
        <dbReference type="SAM" id="SignalP"/>
    </source>
</evidence>
<feature type="chain" id="PRO_5021753194" description="PPM-type phosphatase domain-containing protein" evidence="1">
    <location>
        <begin position="22"/>
        <end position="220"/>
    </location>
</feature>
<dbReference type="InterPro" id="IPR036457">
    <property type="entry name" value="PPM-type-like_dom_sf"/>
</dbReference>
<keyword evidence="4" id="KW-1185">Reference proteome</keyword>
<gene>
    <name evidence="3" type="ORF">ANE_LOCUS1978</name>
</gene>
<protein>
    <recommendedName>
        <fullName evidence="2">PPM-type phosphatase domain-containing protein</fullName>
    </recommendedName>
</protein>
<dbReference type="Pfam" id="PF00481">
    <property type="entry name" value="PP2C"/>
    <property type="match status" value="1"/>
</dbReference>
<reference evidence="3" key="1">
    <citation type="submission" date="2019-07" db="EMBL/GenBank/DDBJ databases">
        <authorList>
            <person name="Dittberner H."/>
        </authorList>
    </citation>
    <scope>NUCLEOTIDE SEQUENCE [LARGE SCALE GENOMIC DNA]</scope>
</reference>
<dbReference type="Proteomes" id="UP000489600">
    <property type="component" value="Unassembled WGS sequence"/>
</dbReference>
<proteinExistence type="predicted"/>
<dbReference type="EMBL" id="CABITT030000001">
    <property type="protein sequence ID" value="VVA91533.1"/>
    <property type="molecule type" value="Genomic_DNA"/>
</dbReference>
<accession>A0A565ARL3</accession>